<organism evidence="1 2">
    <name type="scientific">Flavobacterium crocinum</name>
    <dbReference type="NCBI Taxonomy" id="2183896"/>
    <lineage>
        <taxon>Bacteria</taxon>
        <taxon>Pseudomonadati</taxon>
        <taxon>Bacteroidota</taxon>
        <taxon>Flavobacteriia</taxon>
        <taxon>Flavobacteriales</taxon>
        <taxon>Flavobacteriaceae</taxon>
        <taxon>Flavobacterium</taxon>
    </lineage>
</organism>
<proteinExistence type="predicted"/>
<evidence type="ECO:0000313" key="2">
    <source>
        <dbReference type="Proteomes" id="UP000245250"/>
    </source>
</evidence>
<dbReference type="Proteomes" id="UP000245250">
    <property type="component" value="Chromosome"/>
</dbReference>
<keyword evidence="2" id="KW-1185">Reference proteome</keyword>
<evidence type="ECO:0000313" key="1">
    <source>
        <dbReference type="EMBL" id="AWK03525.1"/>
    </source>
</evidence>
<dbReference type="AlphaFoldDB" id="A0A2S1YHL0"/>
<protein>
    <submittedName>
        <fullName evidence="1">Uncharacterized protein</fullName>
    </submittedName>
</protein>
<sequence>MTGIPPHERICAEDGKVYPNNIPIRHIATIVSINGINVTVQIKVPRLKVGQVERLSGLNTIKLTMIGTMIGKINSLPFPL</sequence>
<dbReference type="KEGG" id="fcr:HYN56_04525"/>
<gene>
    <name evidence="1" type="ORF">HYN56_04525</name>
</gene>
<accession>A0A2S1YHL0</accession>
<name>A0A2S1YHL0_9FLAO</name>
<dbReference type="EMBL" id="CP029255">
    <property type="protein sequence ID" value="AWK03525.1"/>
    <property type="molecule type" value="Genomic_DNA"/>
</dbReference>
<reference evidence="1 2" key="1">
    <citation type="submission" date="2018-05" db="EMBL/GenBank/DDBJ databases">
        <title>Genome sequencing of Flavobacterium sp. HYN0056.</title>
        <authorList>
            <person name="Yi H."/>
            <person name="Baek C."/>
        </authorList>
    </citation>
    <scope>NUCLEOTIDE SEQUENCE [LARGE SCALE GENOMIC DNA]</scope>
    <source>
        <strain evidence="1 2">HYN0056</strain>
    </source>
</reference>